<keyword evidence="7 11" id="KW-1133">Transmembrane helix</keyword>
<protein>
    <recommendedName>
        <fullName evidence="10">Putative proline/betaine transporter</fullName>
    </recommendedName>
</protein>
<dbReference type="GO" id="GO:0015293">
    <property type="term" value="F:symporter activity"/>
    <property type="evidence" value="ECO:0007669"/>
    <property type="project" value="UniProtKB-KW"/>
</dbReference>
<comment type="caution">
    <text evidence="13">The sequence shown here is derived from an EMBL/GenBank/DDBJ whole genome shotgun (WGS) entry which is preliminary data.</text>
</comment>
<dbReference type="EMBL" id="BMIR01000011">
    <property type="protein sequence ID" value="GGE45071.1"/>
    <property type="molecule type" value="Genomic_DNA"/>
</dbReference>
<evidence type="ECO:0000256" key="1">
    <source>
        <dbReference type="ARBA" id="ARBA00004651"/>
    </source>
</evidence>
<dbReference type="PROSITE" id="PS50850">
    <property type="entry name" value="MFS"/>
    <property type="match status" value="1"/>
</dbReference>
<feature type="domain" description="Major facilitator superfamily (MFS) profile" evidence="12">
    <location>
        <begin position="8"/>
        <end position="414"/>
    </location>
</feature>
<keyword evidence="5 11" id="KW-0812">Transmembrane</keyword>
<keyword evidence="8 11" id="KW-0472">Membrane</keyword>
<feature type="transmembrane region" description="Helical" evidence="11">
    <location>
        <begin position="20"/>
        <end position="38"/>
    </location>
</feature>
<evidence type="ECO:0000256" key="6">
    <source>
        <dbReference type="ARBA" id="ARBA00022847"/>
    </source>
</evidence>
<evidence type="ECO:0000256" key="5">
    <source>
        <dbReference type="ARBA" id="ARBA00022692"/>
    </source>
</evidence>
<dbReference type="PROSITE" id="PS00217">
    <property type="entry name" value="SUGAR_TRANSPORT_2"/>
    <property type="match status" value="1"/>
</dbReference>
<comment type="function">
    <text evidence="9">May be a proton symporter involved in the uptake of osmolytes such as proline and glycine betaine.</text>
</comment>
<dbReference type="InterPro" id="IPR051084">
    <property type="entry name" value="H+-coupled_symporters"/>
</dbReference>
<evidence type="ECO:0000256" key="7">
    <source>
        <dbReference type="ARBA" id="ARBA00022989"/>
    </source>
</evidence>
<dbReference type="SUPFAM" id="SSF103473">
    <property type="entry name" value="MFS general substrate transporter"/>
    <property type="match status" value="1"/>
</dbReference>
<feature type="transmembrane region" description="Helical" evidence="11">
    <location>
        <begin position="152"/>
        <end position="173"/>
    </location>
</feature>
<keyword evidence="14" id="KW-1185">Reference proteome</keyword>
<dbReference type="FunFam" id="1.20.1250.20:FF:000001">
    <property type="entry name" value="Dicarboxylate MFS transporter"/>
    <property type="match status" value="1"/>
</dbReference>
<dbReference type="PROSITE" id="PS00216">
    <property type="entry name" value="SUGAR_TRANSPORT_1"/>
    <property type="match status" value="1"/>
</dbReference>
<evidence type="ECO:0000256" key="3">
    <source>
        <dbReference type="ARBA" id="ARBA00022448"/>
    </source>
</evidence>
<evidence type="ECO:0000256" key="10">
    <source>
        <dbReference type="ARBA" id="ARBA00039918"/>
    </source>
</evidence>
<dbReference type="AlphaFoldDB" id="A0A8J2YIC5"/>
<dbReference type="InterPro" id="IPR005828">
    <property type="entry name" value="MFS_sugar_transport-like"/>
</dbReference>
<dbReference type="InterPro" id="IPR020846">
    <property type="entry name" value="MFS_dom"/>
</dbReference>
<feature type="transmembrane region" description="Helical" evidence="11">
    <location>
        <begin position="363"/>
        <end position="386"/>
    </location>
</feature>
<evidence type="ECO:0000256" key="2">
    <source>
        <dbReference type="ARBA" id="ARBA00008240"/>
    </source>
</evidence>
<comment type="similarity">
    <text evidence="2">Belongs to the major facilitator superfamily. Metabolite:H+ Symporter (MHS) family (TC 2.A.1.6) family.</text>
</comment>
<feature type="transmembrane region" description="Helical" evidence="11">
    <location>
        <begin position="392"/>
        <end position="410"/>
    </location>
</feature>
<dbReference type="Pfam" id="PF00083">
    <property type="entry name" value="Sugar_tr"/>
    <property type="match status" value="2"/>
</dbReference>
<evidence type="ECO:0000256" key="9">
    <source>
        <dbReference type="ARBA" id="ARBA00037295"/>
    </source>
</evidence>
<sequence>MEKSTRKAIAAGSIGNAMEFYDWGIYGYFAAVISEKFFPPGNDFVALLSTFAVFAVGFFMRPIGSLFFGPLGDRFGRQKVLSLSVILMGIGTLLIGILPTYHQIGVLAPILLVVARLIQGFSAGAEWGSSTSFLVEYAPQNRRGFYGSFQQFSTIGGMLLSSLIATLFVTILSDKALNAWGWRIPFIIGIIIGIIGLYMRSQVKETPKFRETLSEGKDSKSPLLEILKHPKGIFVAIGFTISWTVCYYVLLTYMPTYIKEVMDLSYADGLVSNLIVLIFLMIFIPITGLLSDRFGRRPLLLISCGGLAVFSYPLFLLIGSSFLSILLPQLLLAIFIVCFAGPGPAALAEVFPTRVRNSSLSIGYNIGVALFGGTAPFIATALVQWTDNKISPTFYVIICGIITFFVILGMKEKANAEID</sequence>
<name>A0A8J2YIC5_9BACL</name>
<feature type="transmembrane region" description="Helical" evidence="11">
    <location>
        <begin position="80"/>
        <end position="98"/>
    </location>
</feature>
<dbReference type="RefSeq" id="WP_188694403.1">
    <property type="nucleotide sequence ID" value="NZ_BMIR01000011.1"/>
</dbReference>
<evidence type="ECO:0000313" key="14">
    <source>
        <dbReference type="Proteomes" id="UP000628775"/>
    </source>
</evidence>
<keyword evidence="4" id="KW-1003">Cell membrane</keyword>
<organism evidence="13 14">
    <name type="scientific">Pullulanibacillus camelliae</name>
    <dbReference type="NCBI Taxonomy" id="1707096"/>
    <lineage>
        <taxon>Bacteria</taxon>
        <taxon>Bacillati</taxon>
        <taxon>Bacillota</taxon>
        <taxon>Bacilli</taxon>
        <taxon>Bacillales</taxon>
        <taxon>Sporolactobacillaceae</taxon>
        <taxon>Pullulanibacillus</taxon>
    </lineage>
</organism>
<evidence type="ECO:0000259" key="12">
    <source>
        <dbReference type="PROSITE" id="PS50850"/>
    </source>
</evidence>
<evidence type="ECO:0000256" key="8">
    <source>
        <dbReference type="ARBA" id="ARBA00023136"/>
    </source>
</evidence>
<reference evidence="13" key="2">
    <citation type="submission" date="2020-09" db="EMBL/GenBank/DDBJ databases">
        <authorList>
            <person name="Sun Q."/>
            <person name="Zhou Y."/>
        </authorList>
    </citation>
    <scope>NUCLEOTIDE SEQUENCE</scope>
    <source>
        <strain evidence="13">CGMCC 1.15371</strain>
    </source>
</reference>
<keyword evidence="6" id="KW-0769">Symport</keyword>
<feature type="transmembrane region" description="Helical" evidence="11">
    <location>
        <begin position="179"/>
        <end position="199"/>
    </location>
</feature>
<dbReference type="Proteomes" id="UP000628775">
    <property type="component" value="Unassembled WGS sequence"/>
</dbReference>
<keyword evidence="3" id="KW-0813">Transport</keyword>
<dbReference type="InterPro" id="IPR005829">
    <property type="entry name" value="Sugar_transporter_CS"/>
</dbReference>
<dbReference type="Gene3D" id="1.20.1250.20">
    <property type="entry name" value="MFS general substrate transporter like domains"/>
    <property type="match status" value="2"/>
</dbReference>
<dbReference type="PANTHER" id="PTHR43528:SF1">
    <property type="entry name" value="ALPHA-KETOGLUTARATE PERMEASE"/>
    <property type="match status" value="1"/>
</dbReference>
<comment type="subcellular location">
    <subcellularLocation>
        <location evidence="1">Cell membrane</location>
        <topology evidence="1">Multi-pass membrane protein</topology>
    </subcellularLocation>
</comment>
<gene>
    <name evidence="13" type="ORF">GCM10011391_24890</name>
</gene>
<accession>A0A8J2YIC5</accession>
<feature type="transmembrane region" description="Helical" evidence="11">
    <location>
        <begin position="232"/>
        <end position="250"/>
    </location>
</feature>
<proteinExistence type="inferred from homology"/>
<feature type="transmembrane region" description="Helical" evidence="11">
    <location>
        <begin position="299"/>
        <end position="318"/>
    </location>
</feature>
<feature type="transmembrane region" description="Helical" evidence="11">
    <location>
        <begin position="104"/>
        <end position="124"/>
    </location>
</feature>
<feature type="transmembrane region" description="Helical" evidence="11">
    <location>
        <begin position="270"/>
        <end position="290"/>
    </location>
</feature>
<reference evidence="13" key="1">
    <citation type="journal article" date="2014" name="Int. J. Syst. Evol. Microbiol.">
        <title>Complete genome sequence of Corynebacterium casei LMG S-19264T (=DSM 44701T), isolated from a smear-ripened cheese.</title>
        <authorList>
            <consortium name="US DOE Joint Genome Institute (JGI-PGF)"/>
            <person name="Walter F."/>
            <person name="Albersmeier A."/>
            <person name="Kalinowski J."/>
            <person name="Ruckert C."/>
        </authorList>
    </citation>
    <scope>NUCLEOTIDE SEQUENCE</scope>
    <source>
        <strain evidence="13">CGMCC 1.15371</strain>
    </source>
</reference>
<evidence type="ECO:0000313" key="13">
    <source>
        <dbReference type="EMBL" id="GGE45071.1"/>
    </source>
</evidence>
<feature type="transmembrane region" description="Helical" evidence="11">
    <location>
        <begin position="330"/>
        <end position="351"/>
    </location>
</feature>
<dbReference type="GO" id="GO:0005886">
    <property type="term" value="C:plasma membrane"/>
    <property type="evidence" value="ECO:0007669"/>
    <property type="project" value="UniProtKB-SubCell"/>
</dbReference>
<feature type="transmembrane region" description="Helical" evidence="11">
    <location>
        <begin position="44"/>
        <end position="68"/>
    </location>
</feature>
<dbReference type="PANTHER" id="PTHR43528">
    <property type="entry name" value="ALPHA-KETOGLUTARATE PERMEASE"/>
    <property type="match status" value="1"/>
</dbReference>
<evidence type="ECO:0000256" key="11">
    <source>
        <dbReference type="SAM" id="Phobius"/>
    </source>
</evidence>
<dbReference type="InterPro" id="IPR036259">
    <property type="entry name" value="MFS_trans_sf"/>
</dbReference>
<evidence type="ECO:0000256" key="4">
    <source>
        <dbReference type="ARBA" id="ARBA00022475"/>
    </source>
</evidence>